<sequence>MLRMPEAVWVLRRAFRYLGCDRIRWKARLFVESPMKWRISQGARFQRCAGCPRQFTTSTTTVHRMMPYCRPHLTIWGNNYGIEIPGTSQLQGLSLSRGAKRVTSCARSPADREPSLLVNTSVNSAARPLLMSGVPALHSAMNEGPPTSSFVLPVGTFNPAVTSSHDAVGGLQFGSHRRCPVSGSVVSIDTLTRLSGIPYTVTFLLLNIL</sequence>
<organism evidence="1 2">
    <name type="scientific">Clohesyomyces aquaticus</name>
    <dbReference type="NCBI Taxonomy" id="1231657"/>
    <lineage>
        <taxon>Eukaryota</taxon>
        <taxon>Fungi</taxon>
        <taxon>Dikarya</taxon>
        <taxon>Ascomycota</taxon>
        <taxon>Pezizomycotina</taxon>
        <taxon>Dothideomycetes</taxon>
        <taxon>Pleosporomycetidae</taxon>
        <taxon>Pleosporales</taxon>
        <taxon>Lindgomycetaceae</taxon>
        <taxon>Clohesyomyces</taxon>
    </lineage>
</organism>
<dbReference type="EMBL" id="MCFA01000003">
    <property type="protein sequence ID" value="ORY19194.1"/>
    <property type="molecule type" value="Genomic_DNA"/>
</dbReference>
<evidence type="ECO:0000313" key="2">
    <source>
        <dbReference type="Proteomes" id="UP000193144"/>
    </source>
</evidence>
<accession>A0A1Y2A9S0</accession>
<reference evidence="1 2" key="1">
    <citation type="submission" date="2016-07" db="EMBL/GenBank/DDBJ databases">
        <title>Pervasive Adenine N6-methylation of Active Genes in Fungi.</title>
        <authorList>
            <consortium name="DOE Joint Genome Institute"/>
            <person name="Mondo S.J."/>
            <person name="Dannebaum R.O."/>
            <person name="Kuo R.C."/>
            <person name="Labutti K."/>
            <person name="Haridas S."/>
            <person name="Kuo A."/>
            <person name="Salamov A."/>
            <person name="Ahrendt S.R."/>
            <person name="Lipzen A."/>
            <person name="Sullivan W."/>
            <person name="Andreopoulos W.B."/>
            <person name="Clum A."/>
            <person name="Lindquist E."/>
            <person name="Daum C."/>
            <person name="Ramamoorthy G.K."/>
            <person name="Gryganskyi A."/>
            <person name="Culley D."/>
            <person name="Magnuson J.K."/>
            <person name="James T.Y."/>
            <person name="O'Malley M.A."/>
            <person name="Stajich J.E."/>
            <person name="Spatafora J.W."/>
            <person name="Visel A."/>
            <person name="Grigoriev I.V."/>
        </authorList>
    </citation>
    <scope>NUCLEOTIDE SEQUENCE [LARGE SCALE GENOMIC DNA]</scope>
    <source>
        <strain evidence="1 2">CBS 115471</strain>
    </source>
</reference>
<comment type="caution">
    <text evidence="1">The sequence shown here is derived from an EMBL/GenBank/DDBJ whole genome shotgun (WGS) entry which is preliminary data.</text>
</comment>
<name>A0A1Y2A9S0_9PLEO</name>
<proteinExistence type="predicted"/>
<dbReference type="Proteomes" id="UP000193144">
    <property type="component" value="Unassembled WGS sequence"/>
</dbReference>
<dbReference type="AlphaFoldDB" id="A0A1Y2A9S0"/>
<keyword evidence="2" id="KW-1185">Reference proteome</keyword>
<gene>
    <name evidence="1" type="ORF">BCR34DRAFT_207762</name>
</gene>
<evidence type="ECO:0000313" key="1">
    <source>
        <dbReference type="EMBL" id="ORY19194.1"/>
    </source>
</evidence>
<protein>
    <submittedName>
        <fullName evidence="1">Uncharacterized protein</fullName>
    </submittedName>
</protein>